<keyword evidence="3 5" id="KW-1133">Transmembrane helix</keyword>
<dbReference type="InterPro" id="IPR004837">
    <property type="entry name" value="NaCa_Exmemb"/>
</dbReference>
<feature type="transmembrane region" description="Helical" evidence="5">
    <location>
        <begin position="42"/>
        <end position="62"/>
    </location>
</feature>
<dbReference type="RefSeq" id="WP_169412390.1">
    <property type="nucleotide sequence ID" value="NZ_JAAXKZ010000026.1"/>
</dbReference>
<dbReference type="Proteomes" id="UP000586918">
    <property type="component" value="Unassembled WGS sequence"/>
</dbReference>
<keyword evidence="2 5" id="KW-0812">Transmembrane</keyword>
<proteinExistence type="predicted"/>
<comment type="subcellular location">
    <subcellularLocation>
        <location evidence="1">Membrane</location>
        <topology evidence="1">Multi-pass membrane protein</topology>
    </subcellularLocation>
</comment>
<dbReference type="GO" id="GO:0055085">
    <property type="term" value="P:transmembrane transport"/>
    <property type="evidence" value="ECO:0007669"/>
    <property type="project" value="InterPro"/>
</dbReference>
<name>A0A848DH98_9PSEU</name>
<evidence type="ECO:0000256" key="5">
    <source>
        <dbReference type="SAM" id="Phobius"/>
    </source>
</evidence>
<reference evidence="7 8" key="1">
    <citation type="submission" date="2020-04" db="EMBL/GenBank/DDBJ databases">
        <authorList>
            <person name="Klaysubun C."/>
            <person name="Duangmal K."/>
            <person name="Lipun K."/>
        </authorList>
    </citation>
    <scope>NUCLEOTIDE SEQUENCE [LARGE SCALE GENOMIC DNA]</scope>
    <source>
        <strain evidence="7 8">DSM 45300</strain>
    </source>
</reference>
<evidence type="ECO:0000313" key="7">
    <source>
        <dbReference type="EMBL" id="NMH91884.1"/>
    </source>
</evidence>
<feature type="transmembrane region" description="Helical" evidence="5">
    <location>
        <begin position="69"/>
        <end position="88"/>
    </location>
</feature>
<sequence length="447" mass="46978">MPESPRRPPLPLPLAVLVALPGASFGAATYLGLPHPDLAPPLAALIYGLAIIGAAFILAWAAEAAQVDISGGLALAVLALLAVLPEYAVDFVFSFRAGQVYEETGTCQPGPDGASPCSLALANMTGANRVLVGVGWPLVVLAATLAVLRSRRKGGDGSASTHVGCVQMPRKMAPEVVFLGLATLYSLTLPLRHTLTLVDAAVLVSIFVGYAWRLAQAPTDKPDLLGTAKWVGTMSRAPRRWTVSGMFVIAALVILAAAEHFAEGLVATGSELGVNPFILVQWVAPLASESPELIVACLYAWRLKAGDSLGTLLSSKVNQWTLLVGTIPIVFASAGSTTDGLPLDEQQRYELLLTAAQSLFAVSILVSLALTVRGAVALLVLFLVQFVSSLTLSAAADRVIVVALSVLYGLLAIVRLVRHRREFVQLTRDGLVAPFEELTKTGQRKAG</sequence>
<feature type="domain" description="Sodium/calcium exchanger membrane region" evidence="6">
    <location>
        <begin position="245"/>
        <end position="387"/>
    </location>
</feature>
<dbReference type="AlphaFoldDB" id="A0A848DH98"/>
<comment type="caution">
    <text evidence="7">The sequence shown here is derived from an EMBL/GenBank/DDBJ whole genome shotgun (WGS) entry which is preliminary data.</text>
</comment>
<feature type="transmembrane region" description="Helical" evidence="5">
    <location>
        <begin position="241"/>
        <end position="262"/>
    </location>
</feature>
<keyword evidence="4 5" id="KW-0472">Membrane</keyword>
<dbReference type="InterPro" id="IPR044880">
    <property type="entry name" value="NCX_ion-bd_dom_sf"/>
</dbReference>
<evidence type="ECO:0000256" key="4">
    <source>
        <dbReference type="ARBA" id="ARBA00023136"/>
    </source>
</evidence>
<feature type="transmembrane region" description="Helical" evidence="5">
    <location>
        <begin position="399"/>
        <end position="417"/>
    </location>
</feature>
<keyword evidence="8" id="KW-1185">Reference proteome</keyword>
<evidence type="ECO:0000256" key="1">
    <source>
        <dbReference type="ARBA" id="ARBA00004141"/>
    </source>
</evidence>
<feature type="domain" description="Sodium/calcium exchanger membrane region" evidence="6">
    <location>
        <begin position="45"/>
        <end position="212"/>
    </location>
</feature>
<feature type="transmembrane region" description="Helical" evidence="5">
    <location>
        <begin position="130"/>
        <end position="148"/>
    </location>
</feature>
<organism evidence="7 8">
    <name type="scientific">Pseudonocardia bannensis</name>
    <dbReference type="NCBI Taxonomy" id="630973"/>
    <lineage>
        <taxon>Bacteria</taxon>
        <taxon>Bacillati</taxon>
        <taxon>Actinomycetota</taxon>
        <taxon>Actinomycetes</taxon>
        <taxon>Pseudonocardiales</taxon>
        <taxon>Pseudonocardiaceae</taxon>
        <taxon>Pseudonocardia</taxon>
    </lineage>
</organism>
<accession>A0A848DH98</accession>
<feature type="transmembrane region" description="Helical" evidence="5">
    <location>
        <begin position="359"/>
        <end position="387"/>
    </location>
</feature>
<protein>
    <submittedName>
        <fullName evidence="7">Sodium:proton exchanger</fullName>
    </submittedName>
</protein>
<evidence type="ECO:0000256" key="2">
    <source>
        <dbReference type="ARBA" id="ARBA00022692"/>
    </source>
</evidence>
<dbReference type="EMBL" id="JAAXKZ010000026">
    <property type="protein sequence ID" value="NMH91884.1"/>
    <property type="molecule type" value="Genomic_DNA"/>
</dbReference>
<evidence type="ECO:0000256" key="3">
    <source>
        <dbReference type="ARBA" id="ARBA00022989"/>
    </source>
</evidence>
<dbReference type="GO" id="GO:0016020">
    <property type="term" value="C:membrane"/>
    <property type="evidence" value="ECO:0007669"/>
    <property type="project" value="UniProtKB-SubCell"/>
</dbReference>
<evidence type="ECO:0000259" key="6">
    <source>
        <dbReference type="Pfam" id="PF01699"/>
    </source>
</evidence>
<dbReference type="Pfam" id="PF01699">
    <property type="entry name" value="Na_Ca_ex"/>
    <property type="match status" value="2"/>
</dbReference>
<gene>
    <name evidence="7" type="ORF">HF519_09900</name>
</gene>
<evidence type="ECO:0000313" key="8">
    <source>
        <dbReference type="Proteomes" id="UP000586918"/>
    </source>
</evidence>
<dbReference type="Gene3D" id="1.20.1420.30">
    <property type="entry name" value="NCX, central ion-binding region"/>
    <property type="match status" value="1"/>
</dbReference>